<dbReference type="AlphaFoldDB" id="A0AAD5M049"/>
<gene>
    <name evidence="2" type="ORF">KIN20_005470</name>
</gene>
<name>A0AAD5M049_PARTN</name>
<comment type="caution">
    <text evidence="2">The sequence shown here is derived from an EMBL/GenBank/DDBJ whole genome shotgun (WGS) entry which is preliminary data.</text>
</comment>
<dbReference type="InterPro" id="IPR029058">
    <property type="entry name" value="AB_hydrolase_fold"/>
</dbReference>
<dbReference type="Gene3D" id="3.40.50.1820">
    <property type="entry name" value="alpha/beta hydrolase"/>
    <property type="match status" value="1"/>
</dbReference>
<feature type="domain" description="DUF676" evidence="1">
    <location>
        <begin position="493"/>
        <end position="680"/>
    </location>
</feature>
<dbReference type="Pfam" id="PF05057">
    <property type="entry name" value="DUF676"/>
    <property type="match status" value="1"/>
</dbReference>
<dbReference type="Proteomes" id="UP001196413">
    <property type="component" value="Unassembled WGS sequence"/>
</dbReference>
<dbReference type="InterPro" id="IPR007751">
    <property type="entry name" value="DUF676_lipase-like"/>
</dbReference>
<dbReference type="SUPFAM" id="SSF53474">
    <property type="entry name" value="alpha/beta-Hydrolases"/>
    <property type="match status" value="1"/>
</dbReference>
<dbReference type="InterPro" id="IPR044294">
    <property type="entry name" value="Lipase-like"/>
</dbReference>
<accession>A0AAD5M049</accession>
<dbReference type="PANTHER" id="PTHR12482:SF5">
    <property type="entry name" value="DUF676 DOMAIN-CONTAINING PROTEIN"/>
    <property type="match status" value="1"/>
</dbReference>
<reference evidence="2" key="1">
    <citation type="submission" date="2021-06" db="EMBL/GenBank/DDBJ databases">
        <title>Parelaphostrongylus tenuis whole genome reference sequence.</title>
        <authorList>
            <person name="Garwood T.J."/>
            <person name="Larsen P.A."/>
            <person name="Fountain-Jones N.M."/>
            <person name="Garbe J.R."/>
            <person name="Macchietto M.G."/>
            <person name="Kania S.A."/>
            <person name="Gerhold R.W."/>
            <person name="Richards J.E."/>
            <person name="Wolf T.M."/>
        </authorList>
    </citation>
    <scope>NUCLEOTIDE SEQUENCE</scope>
    <source>
        <strain evidence="2">MNPRO001-30</strain>
        <tissue evidence="2">Meninges</tissue>
    </source>
</reference>
<keyword evidence="3" id="KW-1185">Reference proteome</keyword>
<dbReference type="EMBL" id="JAHQIW010000750">
    <property type="protein sequence ID" value="KAJ1349817.1"/>
    <property type="molecule type" value="Genomic_DNA"/>
</dbReference>
<proteinExistence type="predicted"/>
<sequence length="767" mass="87300">MGVVELHPVFSVHVILDELRNVDLTARGYYQIRLIPKSTSQFTSVDIQCAESTSTSSHSSSFILPPSVRHGAGISKTVEITYVDEILTVGDTFIITLRLDARADLEIEYCFVLDVELWCMDRHRPPNFDSFELASRRTTEISICPYRLTAASRQIFFEHSTYAALTLSVYASLVSVLPRRKRHPPDEADDIAKSRQIHLSTAYILMQAIDSIERFVVRNVEKMVTSVRFDRRDIEAEMESLKSRLKLAEDPYKELEVMAVNLSSRLSLNYNQLIRLCSESPGISASLLQCYRNFRTKMLAELFFYNENSFYDLHMFTPLNKMISLILKSKYLEKLPRFPIFCADLDDCVNNWSLILEDRFVVKSSPCSVIEENFRIVKAETPNIKSISDDIKPVRRRSYSAISSCFPWRKHNLNRSQSSGSLALIVGNRVVQSFSNDRQSVYSPDDDFSTIIDFITARERLKADFRDQNLFDGYFYSEQASLRSPFTITNADQPKHLVVFVHGLDGTCDDLSSYRNVFRVVTGYSKGFCYLLSEANHAKTWSDIDSMAQNLLSEVQSHIAELREPPSHISFVAHSLGGVIVRAAVCRKEAEEWLIPRLHTLLTINSPHLGLAYVGRGVNLGMQFMQWWKQSLSIKQLSLKDKLMLSESFLFRLSRKKTFGLFRNVLLVGTCGDTFVPFHSALLIPCKTAMKDPSALGTTYREMLANAHNEILSSDRTTVIIRYSAFHPTTSAIANRFTGKAAHIAAVENDVFIEKLLATSVLRYFME</sequence>
<dbReference type="PANTHER" id="PTHR12482">
    <property type="entry name" value="LIPASE ROG1-RELATED-RELATED"/>
    <property type="match status" value="1"/>
</dbReference>
<organism evidence="2 3">
    <name type="scientific">Parelaphostrongylus tenuis</name>
    <name type="common">Meningeal worm</name>
    <dbReference type="NCBI Taxonomy" id="148309"/>
    <lineage>
        <taxon>Eukaryota</taxon>
        <taxon>Metazoa</taxon>
        <taxon>Ecdysozoa</taxon>
        <taxon>Nematoda</taxon>
        <taxon>Chromadorea</taxon>
        <taxon>Rhabditida</taxon>
        <taxon>Rhabditina</taxon>
        <taxon>Rhabditomorpha</taxon>
        <taxon>Strongyloidea</taxon>
        <taxon>Metastrongylidae</taxon>
        <taxon>Parelaphostrongylus</taxon>
    </lineage>
</organism>
<evidence type="ECO:0000313" key="3">
    <source>
        <dbReference type="Proteomes" id="UP001196413"/>
    </source>
</evidence>
<evidence type="ECO:0000313" key="2">
    <source>
        <dbReference type="EMBL" id="KAJ1349817.1"/>
    </source>
</evidence>
<evidence type="ECO:0000259" key="1">
    <source>
        <dbReference type="Pfam" id="PF05057"/>
    </source>
</evidence>
<protein>
    <recommendedName>
        <fullName evidence="1">DUF676 domain-containing protein</fullName>
    </recommendedName>
</protein>